<dbReference type="AlphaFoldDB" id="A0A9P6CHX8"/>
<feature type="region of interest" description="Disordered" evidence="2">
    <location>
        <begin position="927"/>
        <end position="961"/>
    </location>
</feature>
<keyword evidence="4" id="KW-1185">Reference proteome</keyword>
<feature type="region of interest" description="Disordered" evidence="2">
    <location>
        <begin position="831"/>
        <end position="852"/>
    </location>
</feature>
<comment type="caution">
    <text evidence="3">The sequence shown here is derived from an EMBL/GenBank/DDBJ whole genome shotgun (WGS) entry which is preliminary data.</text>
</comment>
<dbReference type="Proteomes" id="UP000807353">
    <property type="component" value="Unassembled WGS sequence"/>
</dbReference>
<sequence>MVQLGDDLNVDDNHPLVAEISSLRLAVARFQEETHSYSVKLQRQSLEGAKALERASYLERENDALKSELAILRANPHPDASPQAHPAVLQVQQLTLSLRRLSDKLSLTEDALLTRTTELTHAMGEATKAKHAAEGAYELAARTRGREEAGKVRELELEWKVKAAEESVRMSDLVVNEYADLVRALNAKTGKGPITHSRSNSTTSTLVTEEESTSNASLMTLPESLSQGKFGLQRLLAEFSDETEKLQIEILRLHAEVETAEAKCEAERKVSEQCRVDLANALFELQKLRLEDSAAAKMVSRYMKFSQKSTDTLQDAMTALKARHSANIATLSAQLYDVSGQLRSSETDVERLRTALDDLGGDILKETYGRRREVALRIRMVNREEKTREDLERWILRAEENLGRNGNGSAFHHEMVHSAREMLSSIDGPSSSSGSLARLILARTAVEELSKELEVETAKKLHLEGLLAHVDNSSSTFSSQDATGKIINGIAKMDESSVNTSTAQIKYEAKDEKQLPPDPPFVHSDPPSPNETTQPLLRSEKVENIIHEDIPYFEDLHIRDQLLQANAEYLLLNLDAVQTETQEIPLEPTPTLVDPPVPNMSPKVQENQIPLGEANTNPINKPPVLETSDHEPTPLVTLEPPPPEAQVSEAEIPDYPIVHLSSSSPSTPISSSPELTLAVEESLNMEIPRSPPEDVPPARNSQPEEPPSSSPVPPFSTIAPPPLLAIPERLPHPLLADLVKVSHRYDDLQRAFRDCHLALETLKASMSPTSGAPPLNKLGVTSPDIIRTALERLNDYTEDARVELEIRIADESLMARGFETLLLVPGALSTPSTQTRSLSQEDIGGLDSAPTQSEVERQIEDFISGADPAVEKAFGNFTRKLDDIQHDIAALKRAAHDPVLSPTVPSTAPVANGGWSSWILNTPTSNPISDTNSSPGPAPTFGNVMTTPRLRHSPSLNFQTQPKKGYLGVGNKDAFAALGLKVPMPSYVHVPEIPQRSRTVSTMYMLGLGARRPSAGGSFASPTQQSKKPPPKLHLRKDTETTDDESELGDDDADVE</sequence>
<accession>A0A9P6CHX8</accession>
<feature type="region of interest" description="Disordered" evidence="2">
    <location>
        <begin position="687"/>
        <end position="720"/>
    </location>
</feature>
<evidence type="ECO:0000256" key="1">
    <source>
        <dbReference type="SAM" id="Coils"/>
    </source>
</evidence>
<organism evidence="3 4">
    <name type="scientific">Collybia nuda</name>
    <dbReference type="NCBI Taxonomy" id="64659"/>
    <lineage>
        <taxon>Eukaryota</taxon>
        <taxon>Fungi</taxon>
        <taxon>Dikarya</taxon>
        <taxon>Basidiomycota</taxon>
        <taxon>Agaricomycotina</taxon>
        <taxon>Agaricomycetes</taxon>
        <taxon>Agaricomycetidae</taxon>
        <taxon>Agaricales</taxon>
        <taxon>Tricholomatineae</taxon>
        <taxon>Clitocybaceae</taxon>
        <taxon>Collybia</taxon>
    </lineage>
</organism>
<evidence type="ECO:0000256" key="2">
    <source>
        <dbReference type="SAM" id="MobiDB-lite"/>
    </source>
</evidence>
<dbReference type="OrthoDB" id="2592022at2759"/>
<evidence type="ECO:0000313" key="3">
    <source>
        <dbReference type="EMBL" id="KAF9462760.1"/>
    </source>
</evidence>
<protein>
    <submittedName>
        <fullName evidence="3">Uncharacterized protein</fullName>
    </submittedName>
</protein>
<feature type="region of interest" description="Disordered" evidence="2">
    <location>
        <begin position="611"/>
        <end position="647"/>
    </location>
</feature>
<name>A0A9P6CHX8_9AGAR</name>
<feature type="compositionally biased region" description="Pro residues" evidence="2">
    <location>
        <begin position="704"/>
        <end position="720"/>
    </location>
</feature>
<feature type="region of interest" description="Disordered" evidence="2">
    <location>
        <begin position="511"/>
        <end position="536"/>
    </location>
</feature>
<proteinExistence type="predicted"/>
<gene>
    <name evidence="3" type="ORF">BDZ94DRAFT_1260707</name>
</gene>
<feature type="coiled-coil region" evidence="1">
    <location>
        <begin position="236"/>
        <end position="263"/>
    </location>
</feature>
<dbReference type="EMBL" id="MU150269">
    <property type="protein sequence ID" value="KAF9462760.1"/>
    <property type="molecule type" value="Genomic_DNA"/>
</dbReference>
<keyword evidence="1" id="KW-0175">Coiled coil</keyword>
<reference evidence="3" key="1">
    <citation type="submission" date="2020-11" db="EMBL/GenBank/DDBJ databases">
        <authorList>
            <consortium name="DOE Joint Genome Institute"/>
            <person name="Ahrendt S."/>
            <person name="Riley R."/>
            <person name="Andreopoulos W."/>
            <person name="Labutti K."/>
            <person name="Pangilinan J."/>
            <person name="Ruiz-Duenas F.J."/>
            <person name="Barrasa J.M."/>
            <person name="Sanchez-Garcia M."/>
            <person name="Camarero S."/>
            <person name="Miyauchi S."/>
            <person name="Serrano A."/>
            <person name="Linde D."/>
            <person name="Babiker R."/>
            <person name="Drula E."/>
            <person name="Ayuso-Fernandez I."/>
            <person name="Pacheco R."/>
            <person name="Padilla G."/>
            <person name="Ferreira P."/>
            <person name="Barriuso J."/>
            <person name="Kellner H."/>
            <person name="Castanera R."/>
            <person name="Alfaro M."/>
            <person name="Ramirez L."/>
            <person name="Pisabarro A.G."/>
            <person name="Kuo A."/>
            <person name="Tritt A."/>
            <person name="Lipzen A."/>
            <person name="He G."/>
            <person name="Yan M."/>
            <person name="Ng V."/>
            <person name="Cullen D."/>
            <person name="Martin F."/>
            <person name="Rosso M.-N."/>
            <person name="Henrissat B."/>
            <person name="Hibbett D."/>
            <person name="Martinez A.T."/>
            <person name="Grigoriev I.V."/>
        </authorList>
    </citation>
    <scope>NUCLEOTIDE SEQUENCE</scope>
    <source>
        <strain evidence="3">CBS 247.69</strain>
    </source>
</reference>
<feature type="compositionally biased region" description="Acidic residues" evidence="2">
    <location>
        <begin position="1041"/>
        <end position="1056"/>
    </location>
</feature>
<feature type="compositionally biased region" description="Polar residues" evidence="2">
    <location>
        <begin position="831"/>
        <end position="840"/>
    </location>
</feature>
<feature type="region of interest" description="Disordered" evidence="2">
    <location>
        <begin position="1011"/>
        <end position="1056"/>
    </location>
</feature>
<evidence type="ECO:0000313" key="4">
    <source>
        <dbReference type="Proteomes" id="UP000807353"/>
    </source>
</evidence>